<evidence type="ECO:0000256" key="6">
    <source>
        <dbReference type="ARBA" id="ARBA00023002"/>
    </source>
</evidence>
<keyword evidence="4" id="KW-0274">FAD</keyword>
<evidence type="ECO:0000256" key="5">
    <source>
        <dbReference type="ARBA" id="ARBA00022857"/>
    </source>
</evidence>
<accession>A0A6J7NJX6</accession>
<evidence type="ECO:0000256" key="1">
    <source>
        <dbReference type="ARBA" id="ARBA00001974"/>
    </source>
</evidence>
<keyword evidence="3" id="KW-0285">Flavoprotein</keyword>
<keyword evidence="5" id="KW-0521">NADP</keyword>
<dbReference type="InterPro" id="IPR023753">
    <property type="entry name" value="FAD/NAD-binding_dom"/>
</dbReference>
<gene>
    <name evidence="8" type="ORF">UFOPK3773_00102</name>
    <name evidence="9" type="ORF">UFOPK3992_00212</name>
</gene>
<dbReference type="Gene3D" id="3.50.50.60">
    <property type="entry name" value="FAD/NAD(P)-binding domain"/>
    <property type="match status" value="1"/>
</dbReference>
<comment type="cofactor">
    <cofactor evidence="1">
        <name>FAD</name>
        <dbReference type="ChEBI" id="CHEBI:57692"/>
    </cofactor>
</comment>
<dbReference type="Pfam" id="PF07992">
    <property type="entry name" value="Pyr_redox_2"/>
    <property type="match status" value="1"/>
</dbReference>
<dbReference type="InterPro" id="IPR021163">
    <property type="entry name" value="Ferredox_Rdtase_adrenod"/>
</dbReference>
<evidence type="ECO:0000256" key="4">
    <source>
        <dbReference type="ARBA" id="ARBA00022827"/>
    </source>
</evidence>
<protein>
    <submittedName>
        <fullName evidence="9">Unannotated protein</fullName>
    </submittedName>
</protein>
<sequence length="451" mass="48187">MTRTLRVAVVGSGPSGIYAADALTDQTEIAVSVDVIDMLPVPYGLVRYGVAPDHLSIRSVRNTLQKVLDRDDVRFLGNVEVGRDITVAELHRFYDAIVFTYGAASDRRLGIPGEDLPGSIAATDLVNWYCGHPRAQRELIEGAIASPESVAVIGVGNVAVDVTRVLAKTRDELEFTDMPQHVLDALATTHIRELHLLGRRGPAQAAFTTKELKELGELEAANVVVAPADVELDPVSQATVDSDRLMARNVEVVREWSTRQPQGKPRTLNVRFFARPVEILGTDRVEGLVIERTELDESGAVVGTGVMETIPVQLVVRSVGYRGLPLEGLPFDAARNVVPSVDGRVMHDGSAVSGEYVAGWIKRGPSGIIGTNKKDAGATVASLLADADSLPAATEADPAALPALLAERGVTVLDYAGWQAIDAAEVALGATRGRDRTTIHEQADLMRHGGA</sequence>
<evidence type="ECO:0000313" key="8">
    <source>
        <dbReference type="EMBL" id="CAB4928589.1"/>
    </source>
</evidence>
<comment type="similarity">
    <text evidence="2">Belongs to the ferredoxin--NADP reductase type 1 family.</text>
</comment>
<proteinExistence type="inferred from homology"/>
<dbReference type="EMBL" id="CAFBOZ010000018">
    <property type="protein sequence ID" value="CAB4993720.1"/>
    <property type="molecule type" value="Genomic_DNA"/>
</dbReference>
<dbReference type="PIRSF" id="PIRSF000362">
    <property type="entry name" value="FNR"/>
    <property type="match status" value="1"/>
</dbReference>
<name>A0A6J7NJX6_9ZZZZ</name>
<dbReference type="EMBL" id="CAFBNF010000005">
    <property type="protein sequence ID" value="CAB4928589.1"/>
    <property type="molecule type" value="Genomic_DNA"/>
</dbReference>
<dbReference type="PANTHER" id="PTHR48467">
    <property type="entry name" value="GLUTAMATE SYNTHASE 1 [NADH], CHLOROPLASTIC-LIKE"/>
    <property type="match status" value="1"/>
</dbReference>
<dbReference type="Gene3D" id="3.40.50.720">
    <property type="entry name" value="NAD(P)-binding Rossmann-like Domain"/>
    <property type="match status" value="1"/>
</dbReference>
<organism evidence="9">
    <name type="scientific">freshwater metagenome</name>
    <dbReference type="NCBI Taxonomy" id="449393"/>
    <lineage>
        <taxon>unclassified sequences</taxon>
        <taxon>metagenomes</taxon>
        <taxon>ecological metagenomes</taxon>
    </lineage>
</organism>
<dbReference type="SUPFAM" id="SSF51971">
    <property type="entry name" value="Nucleotide-binding domain"/>
    <property type="match status" value="2"/>
</dbReference>
<evidence type="ECO:0000256" key="2">
    <source>
        <dbReference type="ARBA" id="ARBA00008312"/>
    </source>
</evidence>
<evidence type="ECO:0000259" key="7">
    <source>
        <dbReference type="Pfam" id="PF07992"/>
    </source>
</evidence>
<keyword evidence="6" id="KW-0560">Oxidoreductase</keyword>
<dbReference type="InterPro" id="IPR036188">
    <property type="entry name" value="FAD/NAD-bd_sf"/>
</dbReference>
<dbReference type="AlphaFoldDB" id="A0A6J7NJX6"/>
<evidence type="ECO:0000256" key="3">
    <source>
        <dbReference type="ARBA" id="ARBA00022630"/>
    </source>
</evidence>
<feature type="domain" description="FAD/NAD(P)-binding" evidence="7">
    <location>
        <begin position="6"/>
        <end position="183"/>
    </location>
</feature>
<dbReference type="InterPro" id="IPR055275">
    <property type="entry name" value="Ferredox_Rdtase"/>
</dbReference>
<reference evidence="9" key="1">
    <citation type="submission" date="2020-05" db="EMBL/GenBank/DDBJ databases">
        <authorList>
            <person name="Chiriac C."/>
            <person name="Salcher M."/>
            <person name="Ghai R."/>
            <person name="Kavagutti S V."/>
        </authorList>
    </citation>
    <scope>NUCLEOTIDE SEQUENCE</scope>
</reference>
<evidence type="ECO:0000313" key="9">
    <source>
        <dbReference type="EMBL" id="CAB4993720.1"/>
    </source>
</evidence>
<dbReference type="PRINTS" id="PR00419">
    <property type="entry name" value="ADXRDTASE"/>
</dbReference>
<dbReference type="PANTHER" id="PTHR48467:SF1">
    <property type="entry name" value="GLUTAMATE SYNTHASE 1 [NADH], CHLOROPLASTIC-LIKE"/>
    <property type="match status" value="1"/>
</dbReference>
<dbReference type="GO" id="GO:0016491">
    <property type="term" value="F:oxidoreductase activity"/>
    <property type="evidence" value="ECO:0007669"/>
    <property type="project" value="UniProtKB-KW"/>
</dbReference>